<evidence type="ECO:0000313" key="2">
    <source>
        <dbReference type="Proteomes" id="UP000275408"/>
    </source>
</evidence>
<dbReference type="EMBL" id="RCHS01002159">
    <property type="protein sequence ID" value="RMX49187.1"/>
    <property type="molecule type" value="Genomic_DNA"/>
</dbReference>
<proteinExistence type="predicted"/>
<sequence>MYHLYFFISQSATASWSEPLSSVRSFPSPLQDISPDFHPPLTSTPSCSSANLNEKSRMETQQVRLSVQYPSKSLNKNVGKALAHGVPSRIATAVMNCLPAILCRFNKLTFANSNRQTLRTLDILGENHDSYLKQI</sequence>
<reference evidence="1 2" key="1">
    <citation type="journal article" date="2018" name="Sci. Rep.">
        <title>Comparative analysis of the Pocillopora damicornis genome highlights role of immune system in coral evolution.</title>
        <authorList>
            <person name="Cunning R."/>
            <person name="Bay R.A."/>
            <person name="Gillette P."/>
            <person name="Baker A.C."/>
            <person name="Traylor-Knowles N."/>
        </authorList>
    </citation>
    <scope>NUCLEOTIDE SEQUENCE [LARGE SCALE GENOMIC DNA]</scope>
    <source>
        <strain evidence="1">RSMAS</strain>
        <tissue evidence="1">Whole animal</tissue>
    </source>
</reference>
<organism evidence="1 2">
    <name type="scientific">Pocillopora damicornis</name>
    <name type="common">Cauliflower coral</name>
    <name type="synonym">Millepora damicornis</name>
    <dbReference type="NCBI Taxonomy" id="46731"/>
    <lineage>
        <taxon>Eukaryota</taxon>
        <taxon>Metazoa</taxon>
        <taxon>Cnidaria</taxon>
        <taxon>Anthozoa</taxon>
        <taxon>Hexacorallia</taxon>
        <taxon>Scleractinia</taxon>
        <taxon>Astrocoeniina</taxon>
        <taxon>Pocilloporidae</taxon>
        <taxon>Pocillopora</taxon>
    </lineage>
</organism>
<comment type="caution">
    <text evidence="1">The sequence shown here is derived from an EMBL/GenBank/DDBJ whole genome shotgun (WGS) entry which is preliminary data.</text>
</comment>
<accession>A0A3M6U6F0</accession>
<dbReference type="Proteomes" id="UP000275408">
    <property type="component" value="Unassembled WGS sequence"/>
</dbReference>
<dbReference type="AlphaFoldDB" id="A0A3M6U6F0"/>
<evidence type="ECO:0000313" key="1">
    <source>
        <dbReference type="EMBL" id="RMX49187.1"/>
    </source>
</evidence>
<gene>
    <name evidence="1" type="ORF">pdam_00026054</name>
</gene>
<keyword evidence="2" id="KW-1185">Reference proteome</keyword>
<protein>
    <submittedName>
        <fullName evidence="1">Uncharacterized protein</fullName>
    </submittedName>
</protein>
<name>A0A3M6U6F0_POCDA</name>